<reference evidence="1 2" key="1">
    <citation type="submission" date="2013-07" db="EMBL/GenBank/DDBJ databases">
        <title>The Genome Sequence of Kwoniella mangroviensis CBS10435.</title>
        <authorList>
            <consortium name="The Broad Institute Genome Sequencing Platform"/>
            <person name="Cuomo C."/>
            <person name="Litvintseva A."/>
            <person name="Chen Y."/>
            <person name="Heitman J."/>
            <person name="Sun S."/>
            <person name="Springer D."/>
            <person name="Dromer F."/>
            <person name="Young S.K."/>
            <person name="Zeng Q."/>
            <person name="Gargeya S."/>
            <person name="Fitzgerald M."/>
            <person name="Abouelleil A."/>
            <person name="Alvarado L."/>
            <person name="Berlin A.M."/>
            <person name="Chapman S.B."/>
            <person name="Dewar J."/>
            <person name="Goldberg J."/>
            <person name="Griggs A."/>
            <person name="Gujja S."/>
            <person name="Hansen M."/>
            <person name="Howarth C."/>
            <person name="Imamovic A."/>
            <person name="Larimer J."/>
            <person name="McCowan C."/>
            <person name="Murphy C."/>
            <person name="Pearson M."/>
            <person name="Priest M."/>
            <person name="Roberts A."/>
            <person name="Saif S."/>
            <person name="Shea T."/>
            <person name="Sykes S."/>
            <person name="Wortman J."/>
            <person name="Nusbaum C."/>
            <person name="Birren B."/>
        </authorList>
    </citation>
    <scope>NUCLEOTIDE SEQUENCE [LARGE SCALE GENOMIC DNA]</scope>
    <source>
        <strain evidence="1 2">CBS 10435</strain>
    </source>
</reference>
<evidence type="ECO:0000313" key="1">
    <source>
        <dbReference type="EMBL" id="OCF54656.1"/>
    </source>
</evidence>
<dbReference type="Proteomes" id="UP000092583">
    <property type="component" value="Unassembled WGS sequence"/>
</dbReference>
<accession>A0A1B9IGE3</accession>
<evidence type="ECO:0000313" key="2">
    <source>
        <dbReference type="Proteomes" id="UP000092583"/>
    </source>
</evidence>
<protein>
    <recommendedName>
        <fullName evidence="3">BTB domain-containing protein</fullName>
    </recommendedName>
</protein>
<dbReference type="EMBL" id="KI669469">
    <property type="protein sequence ID" value="OCF54656.1"/>
    <property type="molecule type" value="Genomic_DNA"/>
</dbReference>
<reference evidence="2" key="2">
    <citation type="submission" date="2013-12" db="EMBL/GenBank/DDBJ databases">
        <title>Evolution of pathogenesis and genome organization in the Tremellales.</title>
        <authorList>
            <person name="Cuomo C."/>
            <person name="Litvintseva A."/>
            <person name="Heitman J."/>
            <person name="Chen Y."/>
            <person name="Sun S."/>
            <person name="Springer D."/>
            <person name="Dromer F."/>
            <person name="Young S."/>
            <person name="Zeng Q."/>
            <person name="Chapman S."/>
            <person name="Gujja S."/>
            <person name="Saif S."/>
            <person name="Birren B."/>
        </authorList>
    </citation>
    <scope>NUCLEOTIDE SEQUENCE [LARGE SCALE GENOMIC DNA]</scope>
    <source>
        <strain evidence="2">CBS 10435</strain>
    </source>
</reference>
<keyword evidence="2" id="KW-1185">Reference proteome</keyword>
<name>A0A1B9IGE3_9TREE</name>
<sequence length="126" mass="14183">MLMNSHNEKYQSDDADRIIISSDDISFSAHTDQLKSHSSVLRDMLTTLPSLKLPSGGEEGGQLPEIALCDQDLEISPNVSLFLDLIYGVDLAPPNYHSSLARFQKVYPLIVKYEAHMAIERLKYFL</sequence>
<dbReference type="STRING" id="1331196.A0A1B9IGE3"/>
<organism evidence="1 2">
    <name type="scientific">Kwoniella mangroviensis CBS 10435</name>
    <dbReference type="NCBI Taxonomy" id="1331196"/>
    <lineage>
        <taxon>Eukaryota</taxon>
        <taxon>Fungi</taxon>
        <taxon>Dikarya</taxon>
        <taxon>Basidiomycota</taxon>
        <taxon>Agaricomycotina</taxon>
        <taxon>Tremellomycetes</taxon>
        <taxon>Tremellales</taxon>
        <taxon>Cryptococcaceae</taxon>
        <taxon>Kwoniella</taxon>
    </lineage>
</organism>
<gene>
    <name evidence="1" type="ORF">L486_07788</name>
</gene>
<proteinExistence type="predicted"/>
<dbReference type="AlphaFoldDB" id="A0A1B9IGE3"/>
<evidence type="ECO:0008006" key="3">
    <source>
        <dbReference type="Google" id="ProtNLM"/>
    </source>
</evidence>